<name>A0AAW0SDU3_SCYPA</name>
<proteinExistence type="predicted"/>
<protein>
    <submittedName>
        <fullName evidence="1">Uncharacterized protein</fullName>
    </submittedName>
</protein>
<reference evidence="1 2" key="1">
    <citation type="submission" date="2023-03" db="EMBL/GenBank/DDBJ databases">
        <title>High-quality genome of Scylla paramamosain provides insights in environmental adaptation.</title>
        <authorList>
            <person name="Zhang L."/>
        </authorList>
    </citation>
    <scope>NUCLEOTIDE SEQUENCE [LARGE SCALE GENOMIC DNA]</scope>
    <source>
        <strain evidence="1">LZ_2023a</strain>
        <tissue evidence="1">Muscle</tissue>
    </source>
</reference>
<keyword evidence="2" id="KW-1185">Reference proteome</keyword>
<sequence>MEKPRVCHLVSPTLRGGCKHRAESGSQDASMGIARECPAMSLVRKLWEGEEARGIQRVRTRMLLEDNKLVGALLRFRSERIAAMADVKAMFLIKLA</sequence>
<dbReference type="AlphaFoldDB" id="A0AAW0SDU3"/>
<accession>A0AAW0SDU3</accession>
<evidence type="ECO:0000313" key="2">
    <source>
        <dbReference type="Proteomes" id="UP001487740"/>
    </source>
</evidence>
<comment type="caution">
    <text evidence="1">The sequence shown here is derived from an EMBL/GenBank/DDBJ whole genome shotgun (WGS) entry which is preliminary data.</text>
</comment>
<dbReference type="Proteomes" id="UP001487740">
    <property type="component" value="Unassembled WGS sequence"/>
</dbReference>
<gene>
    <name evidence="1" type="ORF">O3P69_018349</name>
</gene>
<dbReference type="EMBL" id="JARAKH010001127">
    <property type="protein sequence ID" value="KAK8373510.1"/>
    <property type="molecule type" value="Genomic_DNA"/>
</dbReference>
<evidence type="ECO:0000313" key="1">
    <source>
        <dbReference type="EMBL" id="KAK8373510.1"/>
    </source>
</evidence>
<organism evidence="1 2">
    <name type="scientific">Scylla paramamosain</name>
    <name type="common">Mud crab</name>
    <dbReference type="NCBI Taxonomy" id="85552"/>
    <lineage>
        <taxon>Eukaryota</taxon>
        <taxon>Metazoa</taxon>
        <taxon>Ecdysozoa</taxon>
        <taxon>Arthropoda</taxon>
        <taxon>Crustacea</taxon>
        <taxon>Multicrustacea</taxon>
        <taxon>Malacostraca</taxon>
        <taxon>Eumalacostraca</taxon>
        <taxon>Eucarida</taxon>
        <taxon>Decapoda</taxon>
        <taxon>Pleocyemata</taxon>
        <taxon>Brachyura</taxon>
        <taxon>Eubrachyura</taxon>
        <taxon>Portunoidea</taxon>
        <taxon>Portunidae</taxon>
        <taxon>Portuninae</taxon>
        <taxon>Scylla</taxon>
    </lineage>
</organism>